<keyword evidence="9 14" id="KW-0779">Telomere</keyword>
<dbReference type="Gene3D" id="3.10.10.20">
    <property type="match status" value="1"/>
</dbReference>
<evidence type="ECO:0000256" key="3">
    <source>
        <dbReference type="ARBA" id="ARBA00016182"/>
    </source>
</evidence>
<comment type="similarity">
    <text evidence="1 14">Belongs to the reverse transcriptase family. Telomerase subfamily.</text>
</comment>
<dbReference type="InterPro" id="IPR043502">
    <property type="entry name" value="DNA/RNA_pol_sf"/>
</dbReference>
<keyword evidence="5 14" id="KW-0808">Transferase</keyword>
<dbReference type="SUPFAM" id="SSF56672">
    <property type="entry name" value="DNA/RNA polymerases"/>
    <property type="match status" value="1"/>
</dbReference>
<comment type="function">
    <text evidence="14">Telomerase is a ribonucleoprotein enzyme essential for the replication of chromosome termini in most eukaryotes. It elongates telomeres. It is a reverse transcriptase that adds simple sequence repeats to chromosome ends by copying a template sequence within the RNA component of the enzyme.</text>
</comment>
<dbReference type="GO" id="GO:0046872">
    <property type="term" value="F:metal ion binding"/>
    <property type="evidence" value="ECO:0007669"/>
    <property type="project" value="UniProtKB-KW"/>
</dbReference>
<dbReference type="InterPro" id="IPR021891">
    <property type="entry name" value="Telomerase_RBD"/>
</dbReference>
<evidence type="ECO:0000256" key="7">
    <source>
        <dbReference type="ARBA" id="ARBA00022723"/>
    </source>
</evidence>
<dbReference type="PANTHER" id="PTHR12066">
    <property type="entry name" value="TELOMERASE REVERSE TRANSCRIPTASE"/>
    <property type="match status" value="1"/>
</dbReference>
<keyword evidence="7 14" id="KW-0479">Metal-binding</keyword>
<evidence type="ECO:0000259" key="15">
    <source>
        <dbReference type="PROSITE" id="PS50878"/>
    </source>
</evidence>
<name>A0A6J2YV67_SITOR</name>
<dbReference type="RefSeq" id="XP_030766740.1">
    <property type="nucleotide sequence ID" value="XM_030910880.1"/>
</dbReference>
<dbReference type="InterPro" id="IPR041580">
    <property type="entry name" value="TERT_thumb"/>
</dbReference>
<dbReference type="Gene3D" id="1.10.132.70">
    <property type="match status" value="1"/>
</dbReference>
<keyword evidence="10 14" id="KW-0695">RNA-directed DNA polymerase</keyword>
<evidence type="ECO:0000256" key="1">
    <source>
        <dbReference type="ARBA" id="ARBA00008001"/>
    </source>
</evidence>
<dbReference type="Gene3D" id="1.10.357.90">
    <property type="match status" value="1"/>
</dbReference>
<dbReference type="OrthoDB" id="289721at2759"/>
<keyword evidence="11 14" id="KW-0539">Nucleus</keyword>
<dbReference type="Proteomes" id="UP000504635">
    <property type="component" value="Unplaced"/>
</dbReference>
<comment type="subcellular location">
    <subcellularLocation>
        <location evidence="14">Nucleus</location>
    </subcellularLocation>
    <subcellularLocation>
        <location evidence="14">Chromosome</location>
        <location evidence="14">Telomere</location>
    </subcellularLocation>
</comment>
<evidence type="ECO:0000256" key="10">
    <source>
        <dbReference type="ARBA" id="ARBA00022918"/>
    </source>
</evidence>
<evidence type="ECO:0000256" key="8">
    <source>
        <dbReference type="ARBA" id="ARBA00022842"/>
    </source>
</evidence>
<evidence type="ECO:0000256" key="5">
    <source>
        <dbReference type="ARBA" id="ARBA00022679"/>
    </source>
</evidence>
<dbReference type="Pfam" id="PF12009">
    <property type="entry name" value="Telomerase_RBD"/>
    <property type="match status" value="1"/>
</dbReference>
<dbReference type="GO" id="GO:0000333">
    <property type="term" value="C:telomerase catalytic core complex"/>
    <property type="evidence" value="ECO:0007669"/>
    <property type="project" value="TreeGrafter"/>
</dbReference>
<comment type="catalytic activity">
    <reaction evidence="13 14">
        <text>DNA(n) + a 2'-deoxyribonucleoside 5'-triphosphate = DNA(n+1) + diphosphate</text>
        <dbReference type="Rhea" id="RHEA:22508"/>
        <dbReference type="Rhea" id="RHEA-COMP:17339"/>
        <dbReference type="Rhea" id="RHEA-COMP:17340"/>
        <dbReference type="ChEBI" id="CHEBI:33019"/>
        <dbReference type="ChEBI" id="CHEBI:61560"/>
        <dbReference type="ChEBI" id="CHEBI:173112"/>
        <dbReference type="EC" id="2.7.7.49"/>
    </reaction>
</comment>
<gene>
    <name evidence="17" type="primary">LOC115890601</name>
</gene>
<sequence length="616" mass="73542">MYYPLALTTWKQNIPGINKNTWKKKTFPENKLNDLLTEMYRNLDQNTSHIFRKNFKSHKSVELRCLYRIIPMEFFGSTVNRKKFFFVVKRILSQTKGECIHTKYLYNNYELDQIGWLFAKSKDKHCMLEELREINILVLDTIVKPFLRYFYYYLSDFKTRKLLFVCRNEMDSFIDTRITKYLKEGTLSKITINDNINVNGRLMFIPKKSSVLDHRPLIIQSGGTHCKQIQRKLKKLTKTYLIGCKGSFYKGWCKYLSDHKQKRNLYAVKLDIVNAFGSTDIGELIMIIKDNNTFTHAEKQFLAHNIHNQYVYARNTVYKWNCGLLQGWNLSALLSELYISYLCNKHLSKFLKPYCFMHRTVDDILFVTPYSDELGNFELAAMDAFLIHQTKSQRCYDGQGLIYCGKMFNMETREVSNYYNYDNNTEIRERMKIWNLKKEIDQDQIFDFVMNCMKFVNMNFLFSNFVLNTEFNSKDSVMKNLYDGMCVVAFRFDSVVSTLSYTFSSFQHRSKVIEHCVDTILNRYLIKIKWRLQKNSGKKQRSEITFKGIKFIMRRAFIAVFSRRNCVYKDILKKLKRAVKKSYINTVNFKYFLELPKNFKNVKMYRIKCARLMRDI</sequence>
<dbReference type="InterPro" id="IPR003545">
    <property type="entry name" value="Telomerase_RT"/>
</dbReference>
<dbReference type="GO" id="GO:0042162">
    <property type="term" value="F:telomeric DNA binding"/>
    <property type="evidence" value="ECO:0007669"/>
    <property type="project" value="TreeGrafter"/>
</dbReference>
<proteinExistence type="inferred from homology"/>
<dbReference type="Gene3D" id="3.30.70.2630">
    <property type="match status" value="1"/>
</dbReference>
<evidence type="ECO:0000256" key="14">
    <source>
        <dbReference type="RuleBase" id="RU365061"/>
    </source>
</evidence>
<dbReference type="InterPro" id="IPR000477">
    <property type="entry name" value="RT_dom"/>
</dbReference>
<organism evidence="16 17">
    <name type="scientific">Sitophilus oryzae</name>
    <name type="common">Rice weevil</name>
    <name type="synonym">Curculio oryzae</name>
    <dbReference type="NCBI Taxonomy" id="7048"/>
    <lineage>
        <taxon>Eukaryota</taxon>
        <taxon>Metazoa</taxon>
        <taxon>Ecdysozoa</taxon>
        <taxon>Arthropoda</taxon>
        <taxon>Hexapoda</taxon>
        <taxon>Insecta</taxon>
        <taxon>Pterygota</taxon>
        <taxon>Neoptera</taxon>
        <taxon>Endopterygota</taxon>
        <taxon>Coleoptera</taxon>
        <taxon>Polyphaga</taxon>
        <taxon>Cucujiformia</taxon>
        <taxon>Curculionidae</taxon>
        <taxon>Dryophthorinae</taxon>
        <taxon>Sitophilus</taxon>
    </lineage>
</organism>
<evidence type="ECO:0000256" key="2">
    <source>
        <dbReference type="ARBA" id="ARBA00012493"/>
    </source>
</evidence>
<dbReference type="Pfam" id="PF17984">
    <property type="entry name" value="TERT_thumb"/>
    <property type="match status" value="1"/>
</dbReference>
<evidence type="ECO:0000256" key="11">
    <source>
        <dbReference type="ARBA" id="ARBA00023242"/>
    </source>
</evidence>
<dbReference type="PROSITE" id="PS50878">
    <property type="entry name" value="RT_POL"/>
    <property type="match status" value="1"/>
</dbReference>
<evidence type="ECO:0000313" key="16">
    <source>
        <dbReference type="Proteomes" id="UP000504635"/>
    </source>
</evidence>
<keyword evidence="8 14" id="KW-0460">Magnesium</keyword>
<keyword evidence="4 14" id="KW-0158">Chromosome</keyword>
<evidence type="ECO:0000256" key="13">
    <source>
        <dbReference type="ARBA" id="ARBA00048173"/>
    </source>
</evidence>
<protein>
    <recommendedName>
        <fullName evidence="3 14">Telomerase reverse transcriptase</fullName>
        <ecNumber evidence="2 14">2.7.7.49</ecNumber>
    </recommendedName>
    <alternativeName>
        <fullName evidence="12 14">Telomerase catalytic subunit</fullName>
    </alternativeName>
</protein>
<dbReference type="InParanoid" id="A0A6J2YV67"/>
<dbReference type="GO" id="GO:0007004">
    <property type="term" value="P:telomere maintenance via telomerase"/>
    <property type="evidence" value="ECO:0007669"/>
    <property type="project" value="TreeGrafter"/>
</dbReference>
<dbReference type="Pfam" id="PF00078">
    <property type="entry name" value="RVT_1"/>
    <property type="match status" value="1"/>
</dbReference>
<dbReference type="GO" id="GO:0070034">
    <property type="term" value="F:telomerase RNA binding"/>
    <property type="evidence" value="ECO:0007669"/>
    <property type="project" value="TreeGrafter"/>
</dbReference>
<evidence type="ECO:0000256" key="9">
    <source>
        <dbReference type="ARBA" id="ARBA00022895"/>
    </source>
</evidence>
<dbReference type="PANTHER" id="PTHR12066:SF0">
    <property type="entry name" value="TELOMERASE REVERSE TRANSCRIPTASE"/>
    <property type="match status" value="1"/>
</dbReference>
<dbReference type="GeneID" id="115890601"/>
<evidence type="ECO:0000256" key="6">
    <source>
        <dbReference type="ARBA" id="ARBA00022695"/>
    </source>
</evidence>
<dbReference type="EC" id="2.7.7.49" evidence="2 14"/>
<keyword evidence="6 14" id="KW-0548">Nucleotidyltransferase</keyword>
<feature type="domain" description="Reverse transcriptase" evidence="15">
    <location>
        <begin position="186"/>
        <end position="408"/>
    </location>
</feature>
<keyword evidence="16" id="KW-1185">Reference proteome</keyword>
<evidence type="ECO:0000313" key="17">
    <source>
        <dbReference type="RefSeq" id="XP_030766740.1"/>
    </source>
</evidence>
<dbReference type="KEGG" id="soy:115890601"/>
<dbReference type="GO" id="GO:0000781">
    <property type="term" value="C:chromosome, telomeric region"/>
    <property type="evidence" value="ECO:0007669"/>
    <property type="project" value="UniProtKB-SubCell"/>
</dbReference>
<reference evidence="17" key="1">
    <citation type="submission" date="2025-08" db="UniProtKB">
        <authorList>
            <consortium name="RefSeq"/>
        </authorList>
    </citation>
    <scope>IDENTIFICATION</scope>
    <source>
        <tissue evidence="17">Gonads</tissue>
    </source>
</reference>
<dbReference type="Gene3D" id="1.10.10.2210">
    <property type="match status" value="1"/>
</dbReference>
<accession>A0A6J2YV67</accession>
<dbReference type="AlphaFoldDB" id="A0A6J2YV67"/>
<dbReference type="CTD" id="7015"/>
<evidence type="ECO:0000256" key="12">
    <source>
        <dbReference type="ARBA" id="ARBA00032044"/>
    </source>
</evidence>
<evidence type="ECO:0000256" key="4">
    <source>
        <dbReference type="ARBA" id="ARBA00022454"/>
    </source>
</evidence>
<dbReference type="GO" id="GO:0003720">
    <property type="term" value="F:telomerase activity"/>
    <property type="evidence" value="ECO:0007669"/>
    <property type="project" value="InterPro"/>
</dbReference>